<dbReference type="InterPro" id="IPR003395">
    <property type="entry name" value="RecF/RecN/SMC_N"/>
</dbReference>
<dbReference type="EMBL" id="LR796178">
    <property type="protein sequence ID" value="CAB4124349.1"/>
    <property type="molecule type" value="Genomic_DNA"/>
</dbReference>
<protein>
    <submittedName>
        <fullName evidence="3">Endonuclease subunit</fullName>
    </submittedName>
</protein>
<sequence length="567" mass="64970">MIQFRTVKWKNFLSTGNIFTEINLSESPSTLIVGTNGAGKSTMLDALTFALFGKPFRNINKPTLINSINEKDCLVEVEFRTMNTNYKIVRGIKPNKFEIYADGELLNQDAASKDYQEVLEDQILKFKYKAFTQIVILGSSSFVPFMQLSANDRRSIIEDLLDINIFSAMNVVVKEKATAIKAQVSTFKTQIETTLSKIDMQKKYIEDAQKNNKELVESKEKEYDEHNSQIESLRVDVKLIQKHIDVLLKGVASESTSKDKQKKLGQIEAKIENNISKNKKDIEFYTKNSNCPTCDQVINNKDEKLSQCKHKIAELTGGLEQLHIQYNEVSEKLIEIAAVHKKINSHNSEITRINASIVQIQKYTKKLLAEIDALKNKKVLSDDMMGVSRELVDKLEELNGSRKDLIENKNYIDVAAILLKDSGIKAKIVKQYLPIINKLVNKYLASMDFFVNFEIDEEFKEIIKSRHRDIFSYENFSEGEKMRIDLALLFTWRAIAKMKSSMSTNLLILDEVFDSSLDNNGTEEFMKLIHSLNDANVFVISHKGDVLMDKFRNVIRFDKVKNFSRIV</sequence>
<accession>A0A6J5KWJ8</accession>
<dbReference type="Gene3D" id="3.40.50.300">
    <property type="entry name" value="P-loop containing nucleotide triphosphate hydrolases"/>
    <property type="match status" value="2"/>
</dbReference>
<organism evidence="3">
    <name type="scientific">uncultured Caudovirales phage</name>
    <dbReference type="NCBI Taxonomy" id="2100421"/>
    <lineage>
        <taxon>Viruses</taxon>
        <taxon>Duplodnaviria</taxon>
        <taxon>Heunggongvirae</taxon>
        <taxon>Uroviricota</taxon>
        <taxon>Caudoviricetes</taxon>
        <taxon>Peduoviridae</taxon>
        <taxon>Maltschvirus</taxon>
        <taxon>Maltschvirus maltsch</taxon>
    </lineage>
</organism>
<keyword evidence="1" id="KW-0175">Coiled coil</keyword>
<dbReference type="PANTHER" id="PTHR32114:SF2">
    <property type="entry name" value="ABC TRANSPORTER ABCH.3"/>
    <property type="match status" value="1"/>
</dbReference>
<dbReference type="CDD" id="cd00267">
    <property type="entry name" value="ABC_ATPase"/>
    <property type="match status" value="1"/>
</dbReference>
<reference evidence="3" key="1">
    <citation type="submission" date="2020-04" db="EMBL/GenBank/DDBJ databases">
        <authorList>
            <person name="Chiriac C."/>
            <person name="Salcher M."/>
            <person name="Ghai R."/>
            <person name="Kavagutti S V."/>
        </authorList>
    </citation>
    <scope>NUCLEOTIDE SEQUENCE</scope>
</reference>
<keyword evidence="3" id="KW-0255">Endonuclease</keyword>
<evidence type="ECO:0000313" key="3">
    <source>
        <dbReference type="EMBL" id="CAB4124349.1"/>
    </source>
</evidence>
<gene>
    <name evidence="3" type="ORF">UFOVP49_187</name>
</gene>
<dbReference type="GO" id="GO:0016887">
    <property type="term" value="F:ATP hydrolysis activity"/>
    <property type="evidence" value="ECO:0007669"/>
    <property type="project" value="InterPro"/>
</dbReference>
<feature type="coiled-coil region" evidence="1">
    <location>
        <begin position="205"/>
        <end position="236"/>
    </location>
</feature>
<dbReference type="GO" id="GO:0004519">
    <property type="term" value="F:endonuclease activity"/>
    <property type="evidence" value="ECO:0007669"/>
    <property type="project" value="UniProtKB-KW"/>
</dbReference>
<keyword evidence="3" id="KW-0378">Hydrolase</keyword>
<evidence type="ECO:0000259" key="2">
    <source>
        <dbReference type="Pfam" id="PF02463"/>
    </source>
</evidence>
<dbReference type="InterPro" id="IPR027417">
    <property type="entry name" value="P-loop_NTPase"/>
</dbReference>
<dbReference type="PANTHER" id="PTHR32114">
    <property type="entry name" value="ABC TRANSPORTER ABCH.3"/>
    <property type="match status" value="1"/>
</dbReference>
<dbReference type="Pfam" id="PF02463">
    <property type="entry name" value="SMC_N"/>
    <property type="match status" value="1"/>
</dbReference>
<evidence type="ECO:0000256" key="1">
    <source>
        <dbReference type="SAM" id="Coils"/>
    </source>
</evidence>
<dbReference type="SUPFAM" id="SSF52540">
    <property type="entry name" value="P-loop containing nucleoside triphosphate hydrolases"/>
    <property type="match status" value="1"/>
</dbReference>
<feature type="domain" description="RecF/RecN/SMC N-terminal" evidence="2">
    <location>
        <begin position="9"/>
        <end position="556"/>
    </location>
</feature>
<name>A0A6J5KWJ8_9CAUD</name>
<keyword evidence="3" id="KW-0540">Nuclease</keyword>
<proteinExistence type="predicted"/>
<dbReference type="GO" id="GO:0006302">
    <property type="term" value="P:double-strand break repair"/>
    <property type="evidence" value="ECO:0007669"/>
    <property type="project" value="InterPro"/>
</dbReference>